<dbReference type="InterPro" id="IPR042099">
    <property type="entry name" value="ANL_N_sf"/>
</dbReference>
<dbReference type="GO" id="GO:0005783">
    <property type="term" value="C:endoplasmic reticulum"/>
    <property type="evidence" value="ECO:0007669"/>
    <property type="project" value="TreeGrafter"/>
</dbReference>
<dbReference type="Proteomes" id="UP000266861">
    <property type="component" value="Unassembled WGS sequence"/>
</dbReference>
<dbReference type="EMBL" id="PQFF01000620">
    <property type="protein sequence ID" value="RHZ43817.1"/>
    <property type="molecule type" value="Genomic_DNA"/>
</dbReference>
<dbReference type="Pfam" id="PF00501">
    <property type="entry name" value="AMP-binding"/>
    <property type="match status" value="1"/>
</dbReference>
<keyword evidence="3" id="KW-0812">Transmembrane</keyword>
<evidence type="ECO:0000313" key="6">
    <source>
        <dbReference type="Proteomes" id="UP000266861"/>
    </source>
</evidence>
<keyword evidence="6" id="KW-1185">Reference proteome</keyword>
<evidence type="ECO:0000256" key="2">
    <source>
        <dbReference type="ARBA" id="ARBA00022840"/>
    </source>
</evidence>
<evidence type="ECO:0000313" key="5">
    <source>
        <dbReference type="EMBL" id="RHZ43817.1"/>
    </source>
</evidence>
<proteinExistence type="predicted"/>
<feature type="transmembrane region" description="Helical" evidence="3">
    <location>
        <begin position="6"/>
        <end position="22"/>
    </location>
</feature>
<dbReference type="GO" id="GO:0016020">
    <property type="term" value="C:membrane"/>
    <property type="evidence" value="ECO:0007669"/>
    <property type="project" value="TreeGrafter"/>
</dbReference>
<keyword evidence="3" id="KW-1133">Transmembrane helix</keyword>
<accession>A0A397FZ49</accession>
<dbReference type="Gene3D" id="3.40.50.12780">
    <property type="entry name" value="N-terminal domain of ligase-like"/>
    <property type="match status" value="1"/>
</dbReference>
<name>A0A397FZ49_9GLOM</name>
<sequence length="556" mass="61662">MEIDTLSVILLILIIFFTYLSIRNVPNPDVHPLLLSSQSDATKVRYPGESAIYRNVNTPHGFPQLLSKPESDIKTIKDLFDSGLKRGDGGVKKCLKSGQRSEGGKYVWQTYEQIAERVTNFGSGLIKFMELTPKTDNLFGIFMNNRPEWVIADLASSYYSLVTVAIPHIPLFLSDVINQIQFTKIRGCIVAEEALPIILSAASSCSGLKYLIIAGKGEVSEEYHERINSLGLIVSTFEEIEEIGKRSRIEHVIAASEDTATIVFSSDPSSKQSYGIELTHGNIVADVAGFLASIPNQQIFTSEDIHLSYLSLAHIFERITLAALLFSGSAIVFYSGLLSNVLSDAEDVKPTIFVSEPEFLSKFHETMLNTFGKGILFKQGYNSKHQSLRMKGQLIKNSLWDRLTFNKVKDKLGGRVRIIFIKSGPPISQSTLDFLRITIGCQVIQVYVSTQCSGIVTSNAFCDYQLRKATDNDDEESHCGGPLRCNEIKLIDCVDKGFTVEDIPNPRGEICVRGPNVMKGYYKQPSKTSQVIDSNGWLHTGDIGMILPNGTLKIIY</sequence>
<dbReference type="STRING" id="1348612.A0A397FZ49"/>
<keyword evidence="3" id="KW-0472">Membrane</keyword>
<dbReference type="OrthoDB" id="1700726at2759"/>
<organism evidence="5 6">
    <name type="scientific">Diversispora epigaea</name>
    <dbReference type="NCBI Taxonomy" id="1348612"/>
    <lineage>
        <taxon>Eukaryota</taxon>
        <taxon>Fungi</taxon>
        <taxon>Fungi incertae sedis</taxon>
        <taxon>Mucoromycota</taxon>
        <taxon>Glomeromycotina</taxon>
        <taxon>Glomeromycetes</taxon>
        <taxon>Diversisporales</taxon>
        <taxon>Diversisporaceae</taxon>
        <taxon>Diversispora</taxon>
    </lineage>
</organism>
<gene>
    <name evidence="5" type="ORF">Glove_853g5</name>
</gene>
<dbReference type="AlphaFoldDB" id="A0A397FZ49"/>
<dbReference type="GO" id="GO:0004467">
    <property type="term" value="F:long-chain fatty acid-CoA ligase activity"/>
    <property type="evidence" value="ECO:0007669"/>
    <property type="project" value="TreeGrafter"/>
</dbReference>
<dbReference type="InterPro" id="IPR000873">
    <property type="entry name" value="AMP-dep_synth/lig_dom"/>
</dbReference>
<keyword evidence="1" id="KW-0547">Nucleotide-binding</keyword>
<feature type="domain" description="AMP-dependent synthetase/ligase" evidence="4">
    <location>
        <begin position="104"/>
        <end position="522"/>
    </location>
</feature>
<evidence type="ECO:0000259" key="4">
    <source>
        <dbReference type="Pfam" id="PF00501"/>
    </source>
</evidence>
<evidence type="ECO:0000256" key="1">
    <source>
        <dbReference type="ARBA" id="ARBA00022741"/>
    </source>
</evidence>
<dbReference type="SUPFAM" id="SSF56801">
    <property type="entry name" value="Acetyl-CoA synthetase-like"/>
    <property type="match status" value="1"/>
</dbReference>
<reference evidence="5 6" key="1">
    <citation type="submission" date="2018-08" db="EMBL/GenBank/DDBJ databases">
        <title>Genome and evolution of the arbuscular mycorrhizal fungus Diversispora epigaea (formerly Glomus versiforme) and its bacterial endosymbionts.</title>
        <authorList>
            <person name="Sun X."/>
            <person name="Fei Z."/>
            <person name="Harrison M."/>
        </authorList>
    </citation>
    <scope>NUCLEOTIDE SEQUENCE [LARGE SCALE GENOMIC DNA]</scope>
    <source>
        <strain evidence="5 6">IT104</strain>
    </source>
</reference>
<comment type="caution">
    <text evidence="5">The sequence shown here is derived from an EMBL/GenBank/DDBJ whole genome shotgun (WGS) entry which is preliminary data.</text>
</comment>
<dbReference type="PANTHER" id="PTHR43272:SF33">
    <property type="entry name" value="AMP-BINDING DOMAIN-CONTAINING PROTEIN-RELATED"/>
    <property type="match status" value="1"/>
</dbReference>
<keyword evidence="2" id="KW-0067">ATP-binding</keyword>
<dbReference type="PANTHER" id="PTHR43272">
    <property type="entry name" value="LONG-CHAIN-FATTY-ACID--COA LIGASE"/>
    <property type="match status" value="1"/>
</dbReference>
<dbReference type="GO" id="GO:0005524">
    <property type="term" value="F:ATP binding"/>
    <property type="evidence" value="ECO:0007669"/>
    <property type="project" value="UniProtKB-KW"/>
</dbReference>
<protein>
    <recommendedName>
        <fullName evidence="4">AMP-dependent synthetase/ligase domain-containing protein</fullName>
    </recommendedName>
</protein>
<evidence type="ECO:0000256" key="3">
    <source>
        <dbReference type="SAM" id="Phobius"/>
    </source>
</evidence>